<proteinExistence type="predicted"/>
<reference evidence="1 2" key="1">
    <citation type="submission" date="2018-11" db="EMBL/GenBank/DDBJ databases">
        <authorList>
            <consortium name="Veterinary Laboratory Investigation and Response Network"/>
        </authorList>
    </citation>
    <scope>NUCLEOTIDE SEQUENCE [LARGE SCALE GENOMIC DNA]</scope>
    <source>
        <strain evidence="1 2">SPSE-18-VL-LA-PA-Ryan-0021</strain>
    </source>
</reference>
<dbReference type="InterPro" id="IPR021130">
    <property type="entry name" value="PRib-ATP_PPHydrolase-like"/>
</dbReference>
<keyword evidence="2" id="KW-1185">Reference proteome</keyword>
<dbReference type="InterPro" id="IPR023292">
    <property type="entry name" value="NTP_PyroPHydrolase-like_dom_sf"/>
</dbReference>
<accession>A0A8H9BTN8</accession>
<evidence type="ECO:0000313" key="2">
    <source>
        <dbReference type="Proteomes" id="UP000600220"/>
    </source>
</evidence>
<sequence>MFTKFKNGSFVIDIKTKKSGKVIGQEGAYVLVEVILEQNKEEGTRTTQLIKVPHVNLRPYNPKQNNKVYKPYFDVMEFHKAFGHPVATKPTQIVPERAKQRADYLVEELVEFLWASVSGDEHQTERLVNDLIHSVHKAKNKCFAKGSFPSNEILLHQTDALNDINYINYGSIVETGVNPKPVFDIIHQANMKKLDENGKPIIDATTNKIMKPEGWEEKYKPEPLIKKEIESQLNKAKRGQ</sequence>
<keyword evidence="1" id="KW-0378">Hydrolase</keyword>
<dbReference type="Pfam" id="PF01503">
    <property type="entry name" value="PRA-PH"/>
    <property type="match status" value="1"/>
</dbReference>
<protein>
    <submittedName>
        <fullName evidence="1">NTP pyrophosphohydrolase</fullName>
    </submittedName>
</protein>
<dbReference type="CDD" id="cd11545">
    <property type="entry name" value="NTP-PPase_YP_001813558"/>
    <property type="match status" value="1"/>
</dbReference>
<evidence type="ECO:0000313" key="1">
    <source>
        <dbReference type="EMBL" id="EGQ4383525.1"/>
    </source>
</evidence>
<dbReference type="EMBL" id="AAXKXX010000001">
    <property type="protein sequence ID" value="EGQ4383525.1"/>
    <property type="molecule type" value="Genomic_DNA"/>
</dbReference>
<organism evidence="1 2">
    <name type="scientific">Staphylococcus pseudintermedius</name>
    <dbReference type="NCBI Taxonomy" id="283734"/>
    <lineage>
        <taxon>Bacteria</taxon>
        <taxon>Bacillati</taxon>
        <taxon>Bacillota</taxon>
        <taxon>Bacilli</taxon>
        <taxon>Bacillales</taxon>
        <taxon>Staphylococcaceae</taxon>
        <taxon>Staphylococcus</taxon>
        <taxon>Staphylococcus intermedius group</taxon>
    </lineage>
</organism>
<comment type="caution">
    <text evidence="1">The sequence shown here is derived from an EMBL/GenBank/DDBJ whole genome shotgun (WGS) entry which is preliminary data.</text>
</comment>
<gene>
    <name evidence="1" type="ORF">EGV54_00225</name>
</gene>
<dbReference type="AlphaFoldDB" id="A0A8H9BTN8"/>
<dbReference type="Gene3D" id="1.10.3420.10">
    <property type="entry name" value="putative ntp pyrophosphohydrolase like domain"/>
    <property type="match status" value="1"/>
</dbReference>
<dbReference type="GO" id="GO:0016787">
    <property type="term" value="F:hydrolase activity"/>
    <property type="evidence" value="ECO:0007669"/>
    <property type="project" value="UniProtKB-KW"/>
</dbReference>
<dbReference type="Proteomes" id="UP000600220">
    <property type="component" value="Unassembled WGS sequence"/>
</dbReference>
<name>A0A8H9BTN8_STAPS</name>